<dbReference type="Proteomes" id="UP000325440">
    <property type="component" value="Unassembled WGS sequence"/>
</dbReference>
<dbReference type="EMBL" id="CABPRJ010001896">
    <property type="protein sequence ID" value="VVC39604.1"/>
    <property type="molecule type" value="Genomic_DNA"/>
</dbReference>
<sequence>MPNGRNIAIMLSISDDTSGSMINIEIEHENEKRKDKISVILEYAMEKISDSTLNRENPIENKNLIISENTNRRRQKVENKSFGEKCMKLKVNVFKRYWQI</sequence>
<gene>
    <name evidence="1" type="ORF">CINCED_3A021283</name>
</gene>
<reference evidence="1 2" key="1">
    <citation type="submission" date="2019-08" db="EMBL/GenBank/DDBJ databases">
        <authorList>
            <person name="Alioto T."/>
            <person name="Alioto T."/>
            <person name="Gomez Garrido J."/>
        </authorList>
    </citation>
    <scope>NUCLEOTIDE SEQUENCE [LARGE SCALE GENOMIC DNA]</scope>
</reference>
<keyword evidence="2" id="KW-1185">Reference proteome</keyword>
<accession>A0A5E4N917</accession>
<name>A0A5E4N917_9HEMI</name>
<evidence type="ECO:0000313" key="1">
    <source>
        <dbReference type="EMBL" id="VVC39604.1"/>
    </source>
</evidence>
<dbReference type="AlphaFoldDB" id="A0A5E4N917"/>
<evidence type="ECO:0000313" key="2">
    <source>
        <dbReference type="Proteomes" id="UP000325440"/>
    </source>
</evidence>
<proteinExistence type="predicted"/>
<protein>
    <submittedName>
        <fullName evidence="1">Uncharacterized protein</fullName>
    </submittedName>
</protein>
<organism evidence="1 2">
    <name type="scientific">Cinara cedri</name>
    <dbReference type="NCBI Taxonomy" id="506608"/>
    <lineage>
        <taxon>Eukaryota</taxon>
        <taxon>Metazoa</taxon>
        <taxon>Ecdysozoa</taxon>
        <taxon>Arthropoda</taxon>
        <taxon>Hexapoda</taxon>
        <taxon>Insecta</taxon>
        <taxon>Pterygota</taxon>
        <taxon>Neoptera</taxon>
        <taxon>Paraneoptera</taxon>
        <taxon>Hemiptera</taxon>
        <taxon>Sternorrhyncha</taxon>
        <taxon>Aphidomorpha</taxon>
        <taxon>Aphidoidea</taxon>
        <taxon>Aphididae</taxon>
        <taxon>Lachninae</taxon>
        <taxon>Cinara</taxon>
    </lineage>
</organism>